<dbReference type="InterPro" id="IPR036388">
    <property type="entry name" value="WH-like_DNA-bd_sf"/>
</dbReference>
<reference evidence="6 7" key="1">
    <citation type="journal article" date="2015" name="Int. J. Syst. Evol. Microbiol.">
        <title>Amycolatopsis rhabdoformis sp. nov., an actinomycete isolated from a tropical forest soil.</title>
        <authorList>
            <person name="Souza W.R."/>
            <person name="Silva R.E."/>
            <person name="Goodfellow M."/>
            <person name="Busarakam K."/>
            <person name="Figueiro F.S."/>
            <person name="Ferreira D."/>
            <person name="Rodrigues-Filho E."/>
            <person name="Moraes L.A.B."/>
            <person name="Zucchi T.D."/>
        </authorList>
    </citation>
    <scope>NUCLEOTIDE SEQUENCE [LARGE SCALE GENOMIC DNA]</scope>
    <source>
        <strain evidence="6 7">NCIMB 14900</strain>
    </source>
</reference>
<keyword evidence="3" id="KW-0804">Transcription</keyword>
<evidence type="ECO:0000256" key="2">
    <source>
        <dbReference type="ARBA" id="ARBA00023125"/>
    </source>
</evidence>
<evidence type="ECO:0000256" key="1">
    <source>
        <dbReference type="ARBA" id="ARBA00023015"/>
    </source>
</evidence>
<dbReference type="PANTHER" id="PTHR30136:SF24">
    <property type="entry name" value="HTH-TYPE TRANSCRIPTIONAL REPRESSOR ALLR"/>
    <property type="match status" value="1"/>
</dbReference>
<proteinExistence type="predicted"/>
<protein>
    <submittedName>
        <fullName evidence="6">IclR family transcriptional regulator</fullName>
    </submittedName>
</protein>
<keyword evidence="2" id="KW-0238">DNA-binding</keyword>
<dbReference type="InterPro" id="IPR029016">
    <property type="entry name" value="GAF-like_dom_sf"/>
</dbReference>
<dbReference type="Gene3D" id="1.10.10.10">
    <property type="entry name" value="Winged helix-like DNA-binding domain superfamily/Winged helix DNA-binding domain"/>
    <property type="match status" value="1"/>
</dbReference>
<dbReference type="SMART" id="SM00346">
    <property type="entry name" value="HTH_ICLR"/>
    <property type="match status" value="1"/>
</dbReference>
<organism evidence="6 7">
    <name type="scientific">Amycolatopsis rhabdoformis</name>
    <dbReference type="NCBI Taxonomy" id="1448059"/>
    <lineage>
        <taxon>Bacteria</taxon>
        <taxon>Bacillati</taxon>
        <taxon>Actinomycetota</taxon>
        <taxon>Actinomycetes</taxon>
        <taxon>Pseudonocardiales</taxon>
        <taxon>Pseudonocardiaceae</taxon>
        <taxon>Amycolatopsis</taxon>
    </lineage>
</organism>
<dbReference type="InterPro" id="IPR005471">
    <property type="entry name" value="Tscrpt_reg_IclR_N"/>
</dbReference>
<evidence type="ECO:0000259" key="5">
    <source>
        <dbReference type="PROSITE" id="PS51078"/>
    </source>
</evidence>
<dbReference type="PROSITE" id="PS51078">
    <property type="entry name" value="ICLR_ED"/>
    <property type="match status" value="1"/>
</dbReference>
<dbReference type="InterPro" id="IPR036390">
    <property type="entry name" value="WH_DNA-bd_sf"/>
</dbReference>
<gene>
    <name evidence="6" type="ORF">VSH64_16465</name>
</gene>
<feature type="domain" description="HTH iclR-type" evidence="4">
    <location>
        <begin position="4"/>
        <end position="64"/>
    </location>
</feature>
<dbReference type="Gene3D" id="3.30.450.40">
    <property type="match status" value="1"/>
</dbReference>
<dbReference type="Pfam" id="PF09339">
    <property type="entry name" value="HTH_IclR"/>
    <property type="match status" value="1"/>
</dbReference>
<dbReference type="PANTHER" id="PTHR30136">
    <property type="entry name" value="HELIX-TURN-HELIX TRANSCRIPTIONAL REGULATOR, ICLR FAMILY"/>
    <property type="match status" value="1"/>
</dbReference>
<evidence type="ECO:0000313" key="6">
    <source>
        <dbReference type="EMBL" id="WSE33680.1"/>
    </source>
</evidence>
<accession>A0ABZ1IGU0</accession>
<evidence type="ECO:0000313" key="7">
    <source>
        <dbReference type="Proteomes" id="UP001330812"/>
    </source>
</evidence>
<keyword evidence="7" id="KW-1185">Reference proteome</keyword>
<keyword evidence="1" id="KW-0805">Transcription regulation</keyword>
<dbReference type="InterPro" id="IPR014757">
    <property type="entry name" value="Tscrpt_reg_IclR_C"/>
</dbReference>
<feature type="domain" description="IclR-ED" evidence="5">
    <location>
        <begin position="65"/>
        <end position="230"/>
    </location>
</feature>
<dbReference type="SUPFAM" id="SSF46785">
    <property type="entry name" value="Winged helix' DNA-binding domain"/>
    <property type="match status" value="1"/>
</dbReference>
<dbReference type="SUPFAM" id="SSF55781">
    <property type="entry name" value="GAF domain-like"/>
    <property type="match status" value="1"/>
</dbReference>
<dbReference type="PROSITE" id="PS51077">
    <property type="entry name" value="HTH_ICLR"/>
    <property type="match status" value="1"/>
</dbReference>
<dbReference type="RefSeq" id="WP_326836479.1">
    <property type="nucleotide sequence ID" value="NZ_CP142149.1"/>
</dbReference>
<dbReference type="InterPro" id="IPR050707">
    <property type="entry name" value="HTH_MetabolicPath_Reg"/>
</dbReference>
<sequence>MSEVQSVQRTFVILERLAEHGPSGIQQLARDCGLPPATVQRLTRALVTAGLVEQDSDRTYRVTWQLFRWAQAPLARLGLRELAKPFMQELAAEVEETIVLGVRDGDAVLHVEWIPARHLVQPRVRIGERVPLGESSLGRCLLAWPDDPGAEPPPELHRPLATVRELGYALVEDTTAGIRTLAVPIRRGEVSVAAAIGVGGPMNRFSAERAASAVPSLLAVGRAVSAHFGAEPAYGRTRLDGAG</sequence>
<dbReference type="Pfam" id="PF01614">
    <property type="entry name" value="IclR_C"/>
    <property type="match status" value="2"/>
</dbReference>
<dbReference type="EMBL" id="CP142149">
    <property type="protein sequence ID" value="WSE33680.1"/>
    <property type="molecule type" value="Genomic_DNA"/>
</dbReference>
<name>A0ABZ1IGU0_9PSEU</name>
<evidence type="ECO:0000256" key="3">
    <source>
        <dbReference type="ARBA" id="ARBA00023163"/>
    </source>
</evidence>
<dbReference type="Proteomes" id="UP001330812">
    <property type="component" value="Chromosome"/>
</dbReference>
<evidence type="ECO:0000259" key="4">
    <source>
        <dbReference type="PROSITE" id="PS51077"/>
    </source>
</evidence>